<sequence length="217" mass="25091">MTGFSKDVPESKLQENYQTDKRNAEKEDSNLPIYKVASTFFGRGKISLRLRRIWSPNGDESKPHLNENGTLTDIPKENIANGVVRVHINLPNVSPSDILPDPTMLGFPGRRSQRKIIKMIMTIAGDAIYILKGKEFTEVVKYHYNPTNCVPAFAEYGRKCALAYVDPHNDFKIIIREVKKRYWYYYGNFPLGRYETSLPNFVEKCQHDFLGFWPYSD</sequence>
<accession>A0A0R3TJS8</accession>
<evidence type="ECO:0000313" key="3">
    <source>
        <dbReference type="Proteomes" id="UP000278807"/>
    </source>
</evidence>
<evidence type="ECO:0000256" key="1">
    <source>
        <dbReference type="SAM" id="MobiDB-lite"/>
    </source>
</evidence>
<feature type="region of interest" description="Disordered" evidence="1">
    <location>
        <begin position="1"/>
        <end position="26"/>
    </location>
</feature>
<organism evidence="4">
    <name type="scientific">Rodentolepis nana</name>
    <name type="common">Dwarf tapeworm</name>
    <name type="synonym">Hymenolepis nana</name>
    <dbReference type="NCBI Taxonomy" id="102285"/>
    <lineage>
        <taxon>Eukaryota</taxon>
        <taxon>Metazoa</taxon>
        <taxon>Spiralia</taxon>
        <taxon>Lophotrochozoa</taxon>
        <taxon>Platyhelminthes</taxon>
        <taxon>Cestoda</taxon>
        <taxon>Eucestoda</taxon>
        <taxon>Cyclophyllidea</taxon>
        <taxon>Hymenolepididae</taxon>
        <taxon>Rodentolepis</taxon>
    </lineage>
</organism>
<gene>
    <name evidence="2" type="ORF">HNAJ_LOCUS7360</name>
</gene>
<feature type="compositionally biased region" description="Basic and acidic residues" evidence="1">
    <location>
        <begin position="7"/>
        <end position="26"/>
    </location>
</feature>
<proteinExistence type="predicted"/>
<dbReference type="EMBL" id="UZAE01012039">
    <property type="protein sequence ID" value="VDO03220.1"/>
    <property type="molecule type" value="Genomic_DNA"/>
</dbReference>
<dbReference type="Proteomes" id="UP000278807">
    <property type="component" value="Unassembled WGS sequence"/>
</dbReference>
<evidence type="ECO:0000313" key="2">
    <source>
        <dbReference type="EMBL" id="VDO03220.1"/>
    </source>
</evidence>
<name>A0A0R3TJS8_RODNA</name>
<reference evidence="4" key="1">
    <citation type="submission" date="2017-02" db="UniProtKB">
        <authorList>
            <consortium name="WormBaseParasite"/>
        </authorList>
    </citation>
    <scope>IDENTIFICATION</scope>
</reference>
<keyword evidence="3" id="KW-1185">Reference proteome</keyword>
<protein>
    <submittedName>
        <fullName evidence="4">DUF4283 domain-containing protein</fullName>
    </submittedName>
</protein>
<evidence type="ECO:0000313" key="4">
    <source>
        <dbReference type="WBParaSite" id="HNAJ_0000736401-mRNA-1"/>
    </source>
</evidence>
<dbReference type="WBParaSite" id="HNAJ_0000736401-mRNA-1">
    <property type="protein sequence ID" value="HNAJ_0000736401-mRNA-1"/>
    <property type="gene ID" value="HNAJ_0000736401"/>
</dbReference>
<reference evidence="2 3" key="2">
    <citation type="submission" date="2018-11" db="EMBL/GenBank/DDBJ databases">
        <authorList>
            <consortium name="Pathogen Informatics"/>
        </authorList>
    </citation>
    <scope>NUCLEOTIDE SEQUENCE [LARGE SCALE GENOMIC DNA]</scope>
</reference>
<dbReference type="AlphaFoldDB" id="A0A0R3TJS8"/>